<evidence type="ECO:0008006" key="3">
    <source>
        <dbReference type="Google" id="ProtNLM"/>
    </source>
</evidence>
<evidence type="ECO:0000313" key="1">
    <source>
        <dbReference type="EMBL" id="NYG32165.1"/>
    </source>
</evidence>
<comment type="caution">
    <text evidence="1">The sequence shown here is derived from an EMBL/GenBank/DDBJ whole genome shotgun (WGS) entry which is preliminary data.</text>
</comment>
<protein>
    <recommendedName>
        <fullName evidence="3">DUF3037 domain-containing protein</fullName>
    </recommendedName>
</protein>
<dbReference type="Pfam" id="PF11236">
    <property type="entry name" value="DUF3037"/>
    <property type="match status" value="1"/>
</dbReference>
<gene>
    <name evidence="1" type="ORF">BDD16_001151</name>
</gene>
<dbReference type="Proteomes" id="UP000518288">
    <property type="component" value="Unassembled WGS sequence"/>
</dbReference>
<reference evidence="1 2" key="1">
    <citation type="submission" date="2020-07" db="EMBL/GenBank/DDBJ databases">
        <title>Genomic Encyclopedia of Archaeal and Bacterial Type Strains, Phase II (KMG-II): from individual species to whole genera.</title>
        <authorList>
            <person name="Goeker M."/>
        </authorList>
    </citation>
    <scope>NUCLEOTIDE SEQUENCE [LARGE SCALE GENOMIC DNA]</scope>
    <source>
        <strain evidence="1 2">DSM 21226</strain>
    </source>
</reference>
<keyword evidence="2" id="KW-1185">Reference proteome</keyword>
<evidence type="ECO:0000313" key="2">
    <source>
        <dbReference type="Proteomes" id="UP000518288"/>
    </source>
</evidence>
<name>A0A7Y9QYZ9_9BURK</name>
<dbReference type="EMBL" id="JACCFH010000001">
    <property type="protein sequence ID" value="NYG32165.1"/>
    <property type="molecule type" value="Genomic_DNA"/>
</dbReference>
<organism evidence="1 2">
    <name type="scientific">Sphaerotilus montanus</name>
    <dbReference type="NCBI Taxonomy" id="522889"/>
    <lineage>
        <taxon>Bacteria</taxon>
        <taxon>Pseudomonadati</taxon>
        <taxon>Pseudomonadota</taxon>
        <taxon>Betaproteobacteria</taxon>
        <taxon>Burkholderiales</taxon>
        <taxon>Sphaerotilaceae</taxon>
        <taxon>Sphaerotilus</taxon>
    </lineage>
</organism>
<dbReference type="RefSeq" id="WP_179633083.1">
    <property type="nucleotide sequence ID" value="NZ_JACCFH010000001.1"/>
</dbReference>
<proteinExistence type="predicted"/>
<dbReference type="AlphaFoldDB" id="A0A7Y9QYZ9"/>
<accession>A0A7Y9QYZ9</accession>
<dbReference type="InterPro" id="IPR021398">
    <property type="entry name" value="DUF3037"/>
</dbReference>
<sequence length="292" mass="32828">MSEKIPFTLLQIVPDRLRGEVLNVGIVLHTDAGPDLRLRMLPSRLSALMPNYSRVNLEEWQHSWLAAIQRFDSADERWLWLKQAMAPLRLSETGGTITSENAEDLEVQVERLLERLVMPPRNVATIVKSRARRSGLNAQLTAWLRTQHLYSSKLQDLSKNRVVSGYPLSLTEELFAEFALKNGAVHVIETLDLRGHNSYTKPLRNEASHKALVLDLAQDELQKSSQRIAIVAADDYSTMKPAVSMLSRKASVVVSMESANDRQWLADFISKSLHLSTLLDPISETPLVSARA</sequence>